<reference evidence="1 2" key="1">
    <citation type="journal article" date="2021" name="Front. Genet.">
        <title>Chromosome-Level Genome Assembly Reveals Significant Gene Expansion in the Toll and IMD Signaling Pathways of Dendrolimus kikuchii.</title>
        <authorList>
            <person name="Zhou J."/>
            <person name="Wu P."/>
            <person name="Xiong Z."/>
            <person name="Liu N."/>
            <person name="Zhao N."/>
            <person name="Ji M."/>
            <person name="Qiu Y."/>
            <person name="Yang B."/>
        </authorList>
    </citation>
    <scope>NUCLEOTIDE SEQUENCE [LARGE SCALE GENOMIC DNA]</scope>
    <source>
        <strain evidence="1">Ann1</strain>
    </source>
</reference>
<name>A0ACC1D9W7_9NEOP</name>
<protein>
    <submittedName>
        <fullName evidence="1">Uncharacterized protein</fullName>
    </submittedName>
</protein>
<comment type="caution">
    <text evidence="1">The sequence shown here is derived from an EMBL/GenBank/DDBJ whole genome shotgun (WGS) entry which is preliminary data.</text>
</comment>
<sequence length="122" mass="13712">MRAEEHLSGTRICQAVVPRLSLRSLKKRHNSSFLCSEYELDIPSWLPSHKRVEVTRTHRSTRTQPLSLMAPRQFGICRLMETRAVSPDRNSTPEQRSASYLTRCAGAGMDAVWVTGAADPDS</sequence>
<keyword evidence="2" id="KW-1185">Reference proteome</keyword>
<proteinExistence type="predicted"/>
<gene>
    <name evidence="1" type="ORF">K1T71_003968</name>
</gene>
<accession>A0ACC1D9W7</accession>
<evidence type="ECO:0000313" key="1">
    <source>
        <dbReference type="EMBL" id="KAJ0180564.1"/>
    </source>
</evidence>
<organism evidence="1 2">
    <name type="scientific">Dendrolimus kikuchii</name>
    <dbReference type="NCBI Taxonomy" id="765133"/>
    <lineage>
        <taxon>Eukaryota</taxon>
        <taxon>Metazoa</taxon>
        <taxon>Ecdysozoa</taxon>
        <taxon>Arthropoda</taxon>
        <taxon>Hexapoda</taxon>
        <taxon>Insecta</taxon>
        <taxon>Pterygota</taxon>
        <taxon>Neoptera</taxon>
        <taxon>Endopterygota</taxon>
        <taxon>Lepidoptera</taxon>
        <taxon>Glossata</taxon>
        <taxon>Ditrysia</taxon>
        <taxon>Bombycoidea</taxon>
        <taxon>Lasiocampidae</taxon>
        <taxon>Dendrolimus</taxon>
    </lineage>
</organism>
<dbReference type="Proteomes" id="UP000824533">
    <property type="component" value="Linkage Group LG06"/>
</dbReference>
<evidence type="ECO:0000313" key="2">
    <source>
        <dbReference type="Proteomes" id="UP000824533"/>
    </source>
</evidence>
<dbReference type="EMBL" id="CM034392">
    <property type="protein sequence ID" value="KAJ0180564.1"/>
    <property type="molecule type" value="Genomic_DNA"/>
</dbReference>